<dbReference type="Proteomes" id="UP000606974">
    <property type="component" value="Unassembled WGS sequence"/>
</dbReference>
<accession>A0A8H7E2B6</accession>
<gene>
    <name evidence="1" type="ORF">GJ744_000675</name>
</gene>
<reference evidence="1" key="1">
    <citation type="submission" date="2020-02" db="EMBL/GenBank/DDBJ databases">
        <authorList>
            <person name="Palmer J.M."/>
        </authorList>
    </citation>
    <scope>NUCLEOTIDE SEQUENCE</scope>
    <source>
        <strain evidence="1">EPUS1.4</strain>
        <tissue evidence="1">Thallus</tissue>
    </source>
</reference>
<evidence type="ECO:0000313" key="2">
    <source>
        <dbReference type="Proteomes" id="UP000606974"/>
    </source>
</evidence>
<dbReference type="EMBL" id="JAACFV010000107">
    <property type="protein sequence ID" value="KAF7505513.1"/>
    <property type="molecule type" value="Genomic_DNA"/>
</dbReference>
<comment type="caution">
    <text evidence="1">The sequence shown here is derived from an EMBL/GenBank/DDBJ whole genome shotgun (WGS) entry which is preliminary data.</text>
</comment>
<organism evidence="1 2">
    <name type="scientific">Endocarpon pusillum</name>
    <dbReference type="NCBI Taxonomy" id="364733"/>
    <lineage>
        <taxon>Eukaryota</taxon>
        <taxon>Fungi</taxon>
        <taxon>Dikarya</taxon>
        <taxon>Ascomycota</taxon>
        <taxon>Pezizomycotina</taxon>
        <taxon>Eurotiomycetes</taxon>
        <taxon>Chaetothyriomycetidae</taxon>
        <taxon>Verrucariales</taxon>
        <taxon>Verrucariaceae</taxon>
        <taxon>Endocarpon</taxon>
    </lineage>
</organism>
<proteinExistence type="predicted"/>
<protein>
    <submittedName>
        <fullName evidence="1">Uncharacterized protein</fullName>
    </submittedName>
</protein>
<name>A0A8H7E2B6_9EURO</name>
<evidence type="ECO:0000313" key="1">
    <source>
        <dbReference type="EMBL" id="KAF7505513.1"/>
    </source>
</evidence>
<keyword evidence="2" id="KW-1185">Reference proteome</keyword>
<dbReference type="AlphaFoldDB" id="A0A8H7E2B6"/>
<sequence length="53" mass="6077">MERYRVSRVGSRFLFEPELQEGEDFGKQLAMELAVAKVITTTTPSQAKKNFQL</sequence>